<gene>
    <name evidence="2" type="ORF">BU26DRAFT_499458</name>
</gene>
<reference evidence="2" key="1">
    <citation type="journal article" date="2020" name="Stud. Mycol.">
        <title>101 Dothideomycetes genomes: a test case for predicting lifestyles and emergence of pathogens.</title>
        <authorList>
            <person name="Haridas S."/>
            <person name="Albert R."/>
            <person name="Binder M."/>
            <person name="Bloem J."/>
            <person name="Labutti K."/>
            <person name="Salamov A."/>
            <person name="Andreopoulos B."/>
            <person name="Baker S."/>
            <person name="Barry K."/>
            <person name="Bills G."/>
            <person name="Bluhm B."/>
            <person name="Cannon C."/>
            <person name="Castanera R."/>
            <person name="Culley D."/>
            <person name="Daum C."/>
            <person name="Ezra D."/>
            <person name="Gonzalez J."/>
            <person name="Henrissat B."/>
            <person name="Kuo A."/>
            <person name="Liang C."/>
            <person name="Lipzen A."/>
            <person name="Lutzoni F."/>
            <person name="Magnuson J."/>
            <person name="Mondo S."/>
            <person name="Nolan M."/>
            <person name="Ohm R."/>
            <person name="Pangilinan J."/>
            <person name="Park H.-J."/>
            <person name="Ramirez L."/>
            <person name="Alfaro M."/>
            <person name="Sun H."/>
            <person name="Tritt A."/>
            <person name="Yoshinaga Y."/>
            <person name="Zwiers L.-H."/>
            <person name="Turgeon B."/>
            <person name="Goodwin S."/>
            <person name="Spatafora J."/>
            <person name="Crous P."/>
            <person name="Grigoriev I."/>
        </authorList>
    </citation>
    <scope>NUCLEOTIDE SEQUENCE</scope>
    <source>
        <strain evidence="2">CBS 122368</strain>
    </source>
</reference>
<feature type="region of interest" description="Disordered" evidence="1">
    <location>
        <begin position="133"/>
        <end position="155"/>
    </location>
</feature>
<accession>A0A6A6J222</accession>
<dbReference type="RefSeq" id="XP_033691848.1">
    <property type="nucleotide sequence ID" value="XM_033826406.1"/>
</dbReference>
<organism evidence="2 3">
    <name type="scientific">Trematosphaeria pertusa</name>
    <dbReference type="NCBI Taxonomy" id="390896"/>
    <lineage>
        <taxon>Eukaryota</taxon>
        <taxon>Fungi</taxon>
        <taxon>Dikarya</taxon>
        <taxon>Ascomycota</taxon>
        <taxon>Pezizomycotina</taxon>
        <taxon>Dothideomycetes</taxon>
        <taxon>Pleosporomycetidae</taxon>
        <taxon>Pleosporales</taxon>
        <taxon>Massarineae</taxon>
        <taxon>Trematosphaeriaceae</taxon>
        <taxon>Trematosphaeria</taxon>
    </lineage>
</organism>
<evidence type="ECO:0000256" key="1">
    <source>
        <dbReference type="SAM" id="MobiDB-lite"/>
    </source>
</evidence>
<name>A0A6A6J222_9PLEO</name>
<sequence length="155" mass="17580">MANDSDSDSDTYIYPPARVKPVVIVLKQCPAPRAVEVEELLVEGEVRWRLTNRNGCNATQTLEPPLELGTWHTSARSTERMKRSDRGGSTWGLIVTLNLNSDRLKDVTRPMQDPIDSFCDRSKRTLIVKLKHRNEAKGGHRASRPDQLKRLKFGD</sequence>
<dbReference type="GeneID" id="54579736"/>
<dbReference type="AlphaFoldDB" id="A0A6A6J222"/>
<protein>
    <submittedName>
        <fullName evidence="2">Uncharacterized protein</fullName>
    </submittedName>
</protein>
<keyword evidence="3" id="KW-1185">Reference proteome</keyword>
<proteinExistence type="predicted"/>
<evidence type="ECO:0000313" key="3">
    <source>
        <dbReference type="Proteomes" id="UP000800094"/>
    </source>
</evidence>
<evidence type="ECO:0000313" key="2">
    <source>
        <dbReference type="EMBL" id="KAF2256844.1"/>
    </source>
</evidence>
<dbReference type="Proteomes" id="UP000800094">
    <property type="component" value="Unassembled WGS sequence"/>
</dbReference>
<dbReference type="EMBL" id="ML987189">
    <property type="protein sequence ID" value="KAF2256844.1"/>
    <property type="molecule type" value="Genomic_DNA"/>
</dbReference>